<dbReference type="Proteomes" id="UP000821837">
    <property type="component" value="Chromosome 5"/>
</dbReference>
<dbReference type="AlphaFoldDB" id="A0A9D4SVL2"/>
<dbReference type="VEuPathDB" id="VectorBase:RSAN_028770"/>
<proteinExistence type="predicted"/>
<evidence type="ECO:0000313" key="1">
    <source>
        <dbReference type="EMBL" id="KAH7950932.1"/>
    </source>
</evidence>
<sequence>MLVFVKGLHYALYADDITIWTYSGSPAEIEDRIQRAALIVDTYASLAWSIFLPFGPIPVVRELRTLGLHISPLNHGSTIARLRSTSEQVSRMIRRVSTKRGGFRGRHSLRLAHAFVTR</sequence>
<reference evidence="1" key="2">
    <citation type="submission" date="2021-09" db="EMBL/GenBank/DDBJ databases">
        <authorList>
            <person name="Jia N."/>
            <person name="Wang J."/>
            <person name="Shi W."/>
            <person name="Du L."/>
            <person name="Sun Y."/>
            <person name="Zhan W."/>
            <person name="Jiang J."/>
            <person name="Wang Q."/>
            <person name="Zhang B."/>
            <person name="Ji P."/>
            <person name="Sakyi L.B."/>
            <person name="Cui X."/>
            <person name="Yuan T."/>
            <person name="Jiang B."/>
            <person name="Yang W."/>
            <person name="Lam T.T.-Y."/>
            <person name="Chang Q."/>
            <person name="Ding S."/>
            <person name="Wang X."/>
            <person name="Zhu J."/>
            <person name="Ruan X."/>
            <person name="Zhao L."/>
            <person name="Wei J."/>
            <person name="Que T."/>
            <person name="Du C."/>
            <person name="Cheng J."/>
            <person name="Dai P."/>
            <person name="Han X."/>
            <person name="Huang E."/>
            <person name="Gao Y."/>
            <person name="Liu J."/>
            <person name="Shao H."/>
            <person name="Ye R."/>
            <person name="Li L."/>
            <person name="Wei W."/>
            <person name="Wang X."/>
            <person name="Wang C."/>
            <person name="Huo Q."/>
            <person name="Li W."/>
            <person name="Guo W."/>
            <person name="Chen H."/>
            <person name="Chen S."/>
            <person name="Zhou L."/>
            <person name="Zhou L."/>
            <person name="Ni X."/>
            <person name="Tian J."/>
            <person name="Zhou Y."/>
            <person name="Sheng Y."/>
            <person name="Liu T."/>
            <person name="Pan Y."/>
            <person name="Xia L."/>
            <person name="Li J."/>
            <person name="Zhao F."/>
            <person name="Cao W."/>
        </authorList>
    </citation>
    <scope>NUCLEOTIDE SEQUENCE</scope>
    <source>
        <strain evidence="1">Rsan-2018</strain>
        <tissue evidence="1">Larvae</tissue>
    </source>
</reference>
<organism evidence="1 2">
    <name type="scientific">Rhipicephalus sanguineus</name>
    <name type="common">Brown dog tick</name>
    <name type="synonym">Ixodes sanguineus</name>
    <dbReference type="NCBI Taxonomy" id="34632"/>
    <lineage>
        <taxon>Eukaryota</taxon>
        <taxon>Metazoa</taxon>
        <taxon>Ecdysozoa</taxon>
        <taxon>Arthropoda</taxon>
        <taxon>Chelicerata</taxon>
        <taxon>Arachnida</taxon>
        <taxon>Acari</taxon>
        <taxon>Parasitiformes</taxon>
        <taxon>Ixodida</taxon>
        <taxon>Ixodoidea</taxon>
        <taxon>Ixodidae</taxon>
        <taxon>Rhipicephalinae</taxon>
        <taxon>Rhipicephalus</taxon>
        <taxon>Rhipicephalus</taxon>
    </lineage>
</organism>
<evidence type="ECO:0008006" key="3">
    <source>
        <dbReference type="Google" id="ProtNLM"/>
    </source>
</evidence>
<reference evidence="1" key="1">
    <citation type="journal article" date="2020" name="Cell">
        <title>Large-Scale Comparative Analyses of Tick Genomes Elucidate Their Genetic Diversity and Vector Capacities.</title>
        <authorList>
            <consortium name="Tick Genome and Microbiome Consortium (TIGMIC)"/>
            <person name="Jia N."/>
            <person name="Wang J."/>
            <person name="Shi W."/>
            <person name="Du L."/>
            <person name="Sun Y."/>
            <person name="Zhan W."/>
            <person name="Jiang J.F."/>
            <person name="Wang Q."/>
            <person name="Zhang B."/>
            <person name="Ji P."/>
            <person name="Bell-Sakyi L."/>
            <person name="Cui X.M."/>
            <person name="Yuan T.T."/>
            <person name="Jiang B.G."/>
            <person name="Yang W.F."/>
            <person name="Lam T.T."/>
            <person name="Chang Q.C."/>
            <person name="Ding S.J."/>
            <person name="Wang X.J."/>
            <person name="Zhu J.G."/>
            <person name="Ruan X.D."/>
            <person name="Zhao L."/>
            <person name="Wei J.T."/>
            <person name="Ye R.Z."/>
            <person name="Que T.C."/>
            <person name="Du C.H."/>
            <person name="Zhou Y.H."/>
            <person name="Cheng J.X."/>
            <person name="Dai P.F."/>
            <person name="Guo W.B."/>
            <person name="Han X.H."/>
            <person name="Huang E.J."/>
            <person name="Li L.F."/>
            <person name="Wei W."/>
            <person name="Gao Y.C."/>
            <person name="Liu J.Z."/>
            <person name="Shao H.Z."/>
            <person name="Wang X."/>
            <person name="Wang C.C."/>
            <person name="Yang T.C."/>
            <person name="Huo Q.B."/>
            <person name="Li W."/>
            <person name="Chen H.Y."/>
            <person name="Chen S.E."/>
            <person name="Zhou L.G."/>
            <person name="Ni X.B."/>
            <person name="Tian J.H."/>
            <person name="Sheng Y."/>
            <person name="Liu T."/>
            <person name="Pan Y.S."/>
            <person name="Xia L.Y."/>
            <person name="Li J."/>
            <person name="Zhao F."/>
            <person name="Cao W.C."/>
        </authorList>
    </citation>
    <scope>NUCLEOTIDE SEQUENCE</scope>
    <source>
        <strain evidence="1">Rsan-2018</strain>
    </source>
</reference>
<keyword evidence="2" id="KW-1185">Reference proteome</keyword>
<dbReference type="EMBL" id="JABSTV010001251">
    <property type="protein sequence ID" value="KAH7950932.1"/>
    <property type="molecule type" value="Genomic_DNA"/>
</dbReference>
<accession>A0A9D4SVL2</accession>
<gene>
    <name evidence="1" type="ORF">HPB52_003140</name>
</gene>
<protein>
    <recommendedName>
        <fullName evidence="3">Tick transposon</fullName>
    </recommendedName>
</protein>
<comment type="caution">
    <text evidence="1">The sequence shown here is derived from an EMBL/GenBank/DDBJ whole genome shotgun (WGS) entry which is preliminary data.</text>
</comment>
<evidence type="ECO:0000313" key="2">
    <source>
        <dbReference type="Proteomes" id="UP000821837"/>
    </source>
</evidence>
<name>A0A9D4SVL2_RHISA</name>